<reference evidence="1 2" key="1">
    <citation type="journal article" date="2019" name="Int. J. Syst. Evol. Microbiol.">
        <title>The Global Catalogue of Microorganisms (GCM) 10K type strain sequencing project: providing services to taxonomists for standard genome sequencing and annotation.</title>
        <authorList>
            <consortium name="The Broad Institute Genomics Platform"/>
            <consortium name="The Broad Institute Genome Sequencing Center for Infectious Disease"/>
            <person name="Wu L."/>
            <person name="Ma J."/>
        </authorList>
    </citation>
    <scope>NUCLEOTIDE SEQUENCE [LARGE SCALE GENOMIC DNA]</scope>
    <source>
        <strain evidence="1 2">CGMCC 1.12859</strain>
    </source>
</reference>
<evidence type="ECO:0000313" key="2">
    <source>
        <dbReference type="Proteomes" id="UP001597139"/>
    </source>
</evidence>
<accession>A0ABD6BS76</accession>
<protein>
    <submittedName>
        <fullName evidence="1">Uncharacterized protein</fullName>
    </submittedName>
</protein>
<gene>
    <name evidence="1" type="ORF">ACFSAU_07905</name>
</gene>
<dbReference type="RefSeq" id="WP_267646383.1">
    <property type="nucleotide sequence ID" value="NZ_JANHGR010000001.1"/>
</dbReference>
<organism evidence="1 2">
    <name type="scientific">Halolamina litorea</name>
    <dbReference type="NCBI Taxonomy" id="1515593"/>
    <lineage>
        <taxon>Archaea</taxon>
        <taxon>Methanobacteriati</taxon>
        <taxon>Methanobacteriota</taxon>
        <taxon>Stenosarchaea group</taxon>
        <taxon>Halobacteria</taxon>
        <taxon>Halobacteriales</taxon>
        <taxon>Haloferacaceae</taxon>
    </lineage>
</organism>
<comment type="caution">
    <text evidence="1">The sequence shown here is derived from an EMBL/GenBank/DDBJ whole genome shotgun (WGS) entry which is preliminary data.</text>
</comment>
<dbReference type="AlphaFoldDB" id="A0ABD6BS76"/>
<proteinExistence type="predicted"/>
<keyword evidence="2" id="KW-1185">Reference proteome</keyword>
<sequence>MKDQSMRLEVMFAFARDDDNPLAESEETPLREADVRFVDELLEEHGFAPDDSKLDDQIIQCKHIPDAEAVDAVVDGITERYGESNVERTVYSGGEFGVSPDVAVTGIAIESLPETLRRER</sequence>
<dbReference type="EMBL" id="JBHUCZ010000003">
    <property type="protein sequence ID" value="MFD1567414.1"/>
    <property type="molecule type" value="Genomic_DNA"/>
</dbReference>
<dbReference type="Proteomes" id="UP001597139">
    <property type="component" value="Unassembled WGS sequence"/>
</dbReference>
<name>A0ABD6BS76_9EURY</name>
<evidence type="ECO:0000313" key="1">
    <source>
        <dbReference type="EMBL" id="MFD1567414.1"/>
    </source>
</evidence>